<keyword evidence="3" id="KW-1185">Reference proteome</keyword>
<feature type="domain" description="Erythromycin biosynthesis protein CIII-like C-terminal" evidence="1">
    <location>
        <begin position="246"/>
        <end position="344"/>
    </location>
</feature>
<dbReference type="Pfam" id="PF06722">
    <property type="entry name" value="EryCIII-like_C"/>
    <property type="match status" value="1"/>
</dbReference>
<dbReference type="EMBL" id="QGKM01000063">
    <property type="protein sequence ID" value="PWQ93332.1"/>
    <property type="molecule type" value="Genomic_DNA"/>
</dbReference>
<dbReference type="AlphaFoldDB" id="A0A317CB68"/>
<protein>
    <submittedName>
        <fullName evidence="2">UDP-glucose--sterol glucosyltransferase</fullName>
    </submittedName>
</protein>
<evidence type="ECO:0000313" key="3">
    <source>
        <dbReference type="Proteomes" id="UP000245539"/>
    </source>
</evidence>
<comment type="caution">
    <text evidence="2">The sequence shown here is derived from an EMBL/GenBank/DDBJ whole genome shotgun (WGS) entry which is preliminary data.</text>
</comment>
<dbReference type="GO" id="GO:0008194">
    <property type="term" value="F:UDP-glycosyltransferase activity"/>
    <property type="evidence" value="ECO:0007669"/>
    <property type="project" value="InterPro"/>
</dbReference>
<dbReference type="FunFam" id="3.40.50.2000:FF:000009">
    <property type="entry name" value="Sterol 3-beta-glucosyltransferase UGT80A2"/>
    <property type="match status" value="1"/>
</dbReference>
<proteinExistence type="predicted"/>
<name>A0A317CB68_9GAMM</name>
<keyword evidence="2" id="KW-0808">Transferase</keyword>
<dbReference type="GO" id="GO:0016758">
    <property type="term" value="F:hexosyltransferase activity"/>
    <property type="evidence" value="ECO:0007669"/>
    <property type="project" value="UniProtKB-ARBA"/>
</dbReference>
<evidence type="ECO:0000313" key="2">
    <source>
        <dbReference type="EMBL" id="PWQ93332.1"/>
    </source>
</evidence>
<gene>
    <name evidence="2" type="ORF">DKW60_17700</name>
</gene>
<dbReference type="InterPro" id="IPR010610">
    <property type="entry name" value="EryCIII-like_C"/>
</dbReference>
<dbReference type="PANTHER" id="PTHR48050:SF13">
    <property type="entry name" value="STEROL 3-BETA-GLUCOSYLTRANSFERASE UGT80A2"/>
    <property type="match status" value="1"/>
</dbReference>
<dbReference type="GO" id="GO:0017000">
    <property type="term" value="P:antibiotic biosynthetic process"/>
    <property type="evidence" value="ECO:0007669"/>
    <property type="project" value="UniProtKB-ARBA"/>
</dbReference>
<dbReference type="PANTHER" id="PTHR48050">
    <property type="entry name" value="STEROL 3-BETA-GLUCOSYLTRANSFERASE"/>
    <property type="match status" value="1"/>
</dbReference>
<reference evidence="2 3" key="1">
    <citation type="submission" date="2018-05" db="EMBL/GenBank/DDBJ databases">
        <title>Leucothrix arctica sp. nov., isolated from Arctic seawater.</title>
        <authorList>
            <person name="Choi A."/>
            <person name="Baek K."/>
        </authorList>
    </citation>
    <scope>NUCLEOTIDE SEQUENCE [LARGE SCALE GENOMIC DNA]</scope>
    <source>
        <strain evidence="2 3">JCM 18388</strain>
    </source>
</reference>
<dbReference type="CDD" id="cd03784">
    <property type="entry name" value="GT1_Gtf-like"/>
    <property type="match status" value="1"/>
</dbReference>
<sequence>MLSIIDTDQGKEMLESTTNLWDVVKQNIKLSKQLKPLQKAQFRETWELAKAVNPDCIVYHPKAGAAPHIAEKLGIPCVLGTPIPMFVPTSERPFLVLPEWKLGGWYNRLSYKIIASLTKLALGGYVKDFRRHIALAPLKKFDLLKTGDGADIPVLHAYSEAVLFRPTDWPDTAYVTGYWFLDDESDWTPPADLVNFLQAGEPPVYIGFGSMAGRHPQQLAKLVIEALEIAGVRGIIATGWGGLNADKLPDFIFKIDSAPHEWLFPRMAAVVHHGGAGTTGAGLRAGKPSVIVPFFGDQPFWAITVDSLGAGPKPVPKKKLTAVKLAAAITEAVTNAEMQIKAQATKTKISQEDGVANAVAIIESLTP</sequence>
<dbReference type="Proteomes" id="UP000245539">
    <property type="component" value="Unassembled WGS sequence"/>
</dbReference>
<organism evidence="2 3">
    <name type="scientific">Leucothrix pacifica</name>
    <dbReference type="NCBI Taxonomy" id="1247513"/>
    <lineage>
        <taxon>Bacteria</taxon>
        <taxon>Pseudomonadati</taxon>
        <taxon>Pseudomonadota</taxon>
        <taxon>Gammaproteobacteria</taxon>
        <taxon>Thiotrichales</taxon>
        <taxon>Thiotrichaceae</taxon>
        <taxon>Leucothrix</taxon>
    </lineage>
</organism>
<dbReference type="Gene3D" id="3.40.50.2000">
    <property type="entry name" value="Glycogen Phosphorylase B"/>
    <property type="match status" value="2"/>
</dbReference>
<evidence type="ECO:0000259" key="1">
    <source>
        <dbReference type="Pfam" id="PF06722"/>
    </source>
</evidence>
<accession>A0A317CB68</accession>
<dbReference type="InterPro" id="IPR002213">
    <property type="entry name" value="UDP_glucos_trans"/>
</dbReference>
<dbReference type="InterPro" id="IPR050426">
    <property type="entry name" value="Glycosyltransferase_28"/>
</dbReference>
<dbReference type="SUPFAM" id="SSF53756">
    <property type="entry name" value="UDP-Glycosyltransferase/glycogen phosphorylase"/>
    <property type="match status" value="1"/>
</dbReference>